<dbReference type="RefSeq" id="XP_032062784.1">
    <property type="nucleotide sequence ID" value="XM_032206893.1"/>
</dbReference>
<accession>A0A6J3EHU6</accession>
<protein>
    <submittedName>
        <fullName evidence="3">Rapamycin-insensitive companion of mTOR-like</fullName>
    </submittedName>
</protein>
<dbReference type="GeneID" id="116501376"/>
<keyword evidence="2" id="KW-1185">Reference proteome</keyword>
<reference evidence="3" key="1">
    <citation type="submission" date="2025-08" db="UniProtKB">
        <authorList>
            <consortium name="RefSeq"/>
        </authorList>
    </citation>
    <scope>IDENTIFICATION</scope>
    <source>
        <tissue evidence="3">Lung</tissue>
    </source>
</reference>
<dbReference type="KEGG" id="aful:116501376"/>
<evidence type="ECO:0000313" key="2">
    <source>
        <dbReference type="Proteomes" id="UP000504639"/>
    </source>
</evidence>
<proteinExistence type="predicted"/>
<name>A0A6J3EHU6_AYTFU</name>
<evidence type="ECO:0000313" key="3">
    <source>
        <dbReference type="RefSeq" id="XP_032062784.1"/>
    </source>
</evidence>
<evidence type="ECO:0000256" key="1">
    <source>
        <dbReference type="SAM" id="MobiDB-lite"/>
    </source>
</evidence>
<dbReference type="InParanoid" id="A0A6J3EHU6"/>
<dbReference type="AlphaFoldDB" id="A0A6J3EHU6"/>
<organism evidence="2 3">
    <name type="scientific">Aythya fuligula</name>
    <name type="common">Tufted duck</name>
    <name type="synonym">Anas fuligula</name>
    <dbReference type="NCBI Taxonomy" id="219594"/>
    <lineage>
        <taxon>Eukaryota</taxon>
        <taxon>Metazoa</taxon>
        <taxon>Chordata</taxon>
        <taxon>Craniata</taxon>
        <taxon>Vertebrata</taxon>
        <taxon>Euteleostomi</taxon>
        <taxon>Archelosauria</taxon>
        <taxon>Archosauria</taxon>
        <taxon>Dinosauria</taxon>
        <taxon>Saurischia</taxon>
        <taxon>Theropoda</taxon>
        <taxon>Coelurosauria</taxon>
        <taxon>Aves</taxon>
        <taxon>Neognathae</taxon>
        <taxon>Galloanserae</taxon>
        <taxon>Anseriformes</taxon>
        <taxon>Anatidae</taxon>
        <taxon>Aythyinae</taxon>
        <taxon>Aythya</taxon>
    </lineage>
</organism>
<sequence>MAVSLRSRSLRHLPSRGRNDSGEENVPLDLNREPCDNMREILQNVAKLQGISNMRKLGHLNNFTKVGTQMVSEQVIIWIKYFIYTISDVQEIHKTV</sequence>
<feature type="region of interest" description="Disordered" evidence="1">
    <location>
        <begin position="1"/>
        <end position="31"/>
    </location>
</feature>
<gene>
    <name evidence="3" type="primary">LOC116501376</name>
</gene>
<dbReference type="Proteomes" id="UP000504639">
    <property type="component" value="Chromosome W"/>
</dbReference>